<dbReference type="Pfam" id="PF01903">
    <property type="entry name" value="CbiX"/>
    <property type="match status" value="2"/>
</dbReference>
<dbReference type="STRING" id="1332264.BW730_07235"/>
<name>A0A1Q2CMN1_9ACTN</name>
<dbReference type="SUPFAM" id="SSF53800">
    <property type="entry name" value="Chelatase"/>
    <property type="match status" value="1"/>
</dbReference>
<keyword evidence="5" id="KW-0520">NAD</keyword>
<accession>A0A1Q2CMN1</accession>
<dbReference type="Proteomes" id="UP000188145">
    <property type="component" value="Chromosome"/>
</dbReference>
<organism evidence="10 11">
    <name type="scientific">Tessaracoccus aquimaris</name>
    <dbReference type="NCBI Taxonomy" id="1332264"/>
    <lineage>
        <taxon>Bacteria</taxon>
        <taxon>Bacillati</taxon>
        <taxon>Actinomycetota</taxon>
        <taxon>Actinomycetes</taxon>
        <taxon>Propionibacteriales</taxon>
        <taxon>Propionibacteriaceae</taxon>
        <taxon>Tessaracoccus</taxon>
    </lineage>
</organism>
<dbReference type="AlphaFoldDB" id="A0A1Q2CMN1"/>
<dbReference type="InterPro" id="IPR001995">
    <property type="entry name" value="Peptidase_A2_cat"/>
</dbReference>
<dbReference type="RefSeq" id="WP_077685653.1">
    <property type="nucleotide sequence ID" value="NZ_CP019606.1"/>
</dbReference>
<dbReference type="NCBIfam" id="TIGR01470">
    <property type="entry name" value="cysG_Nterm"/>
    <property type="match status" value="1"/>
</dbReference>
<keyword evidence="7" id="KW-0627">Porphyrin biosynthesis</keyword>
<dbReference type="OrthoDB" id="7345302at2"/>
<dbReference type="InterPro" id="IPR050963">
    <property type="entry name" value="Sirohydro_Cobaltochel/CbiX"/>
</dbReference>
<evidence type="ECO:0000256" key="3">
    <source>
        <dbReference type="ARBA" id="ARBA00022723"/>
    </source>
</evidence>
<dbReference type="GO" id="GO:0016829">
    <property type="term" value="F:lyase activity"/>
    <property type="evidence" value="ECO:0007669"/>
    <property type="project" value="UniProtKB-KW"/>
</dbReference>
<dbReference type="UniPathway" id="UPA00262">
    <property type="reaction ID" value="UER00222"/>
</dbReference>
<evidence type="ECO:0000256" key="5">
    <source>
        <dbReference type="ARBA" id="ARBA00023027"/>
    </source>
</evidence>
<dbReference type="InterPro" id="IPR006367">
    <property type="entry name" value="Sirohaem_synthase_N"/>
</dbReference>
<proteinExistence type="predicted"/>
<comment type="catalytic activity">
    <reaction evidence="8">
        <text>precorrin-2 + NAD(+) = sirohydrochlorin + NADH + 2 H(+)</text>
        <dbReference type="Rhea" id="RHEA:15613"/>
        <dbReference type="ChEBI" id="CHEBI:15378"/>
        <dbReference type="ChEBI" id="CHEBI:57540"/>
        <dbReference type="ChEBI" id="CHEBI:57945"/>
        <dbReference type="ChEBI" id="CHEBI:58351"/>
        <dbReference type="ChEBI" id="CHEBI:58827"/>
        <dbReference type="EC" id="1.3.1.76"/>
    </reaction>
</comment>
<dbReference type="Pfam" id="PF13241">
    <property type="entry name" value="NAD_binding_7"/>
    <property type="match status" value="1"/>
</dbReference>
<evidence type="ECO:0000256" key="1">
    <source>
        <dbReference type="ARBA" id="ARBA00005010"/>
    </source>
</evidence>
<dbReference type="EMBL" id="CP019606">
    <property type="protein sequence ID" value="AQP47325.1"/>
    <property type="molecule type" value="Genomic_DNA"/>
</dbReference>
<dbReference type="PANTHER" id="PTHR33542">
    <property type="entry name" value="SIROHYDROCHLORIN FERROCHELATASE, CHLOROPLASTIC"/>
    <property type="match status" value="1"/>
</dbReference>
<dbReference type="GO" id="GO:0019354">
    <property type="term" value="P:siroheme biosynthetic process"/>
    <property type="evidence" value="ECO:0007669"/>
    <property type="project" value="UniProtKB-UniPathway"/>
</dbReference>
<evidence type="ECO:0000313" key="10">
    <source>
        <dbReference type="EMBL" id="AQP47325.1"/>
    </source>
</evidence>
<keyword evidence="3" id="KW-0479">Metal-binding</keyword>
<evidence type="ECO:0000256" key="2">
    <source>
        <dbReference type="ARBA" id="ARBA00012400"/>
    </source>
</evidence>
<dbReference type="InterPro" id="IPR036291">
    <property type="entry name" value="NAD(P)-bd_dom_sf"/>
</dbReference>
<comment type="pathway">
    <text evidence="1">Porphyrin-containing compound metabolism; siroheme biosynthesis; sirohydrochlorin from precorrin-2: step 1/1.</text>
</comment>
<dbReference type="InterPro" id="IPR002762">
    <property type="entry name" value="CbiX-like"/>
</dbReference>
<gene>
    <name evidence="10" type="ORF">BW730_07235</name>
</gene>
<dbReference type="EC" id="1.3.1.76" evidence="2"/>
<dbReference type="Gene3D" id="3.40.50.1400">
    <property type="match status" value="2"/>
</dbReference>
<dbReference type="Gene3D" id="3.40.50.720">
    <property type="entry name" value="NAD(P)-binding Rossmann-like Domain"/>
    <property type="match status" value="1"/>
</dbReference>
<sequence>MSTPLIIAAHGTRDAAGEAVCRRLGERVARMLPDARVAVGFVELSLPTIPDALREVVADEPAGRAVVVPLMLGTGGHVRNDIPAFIEEALESVPEARIDYAGHLGADPRLTDAVRQRLDAALGDWEPGEATLVFVGRGALVAEANADHVRLARMHYEQGGWGAVEPCFIQVTDPRLPDGLDRAYAGGARRIVVMGHWLFPGRLRQWTFEQAEAWAAAHPDAEVRLAEVIGDCDELAEVVIDRYRETLPDATPSGSPAYLTGLLLQGRSVVVVGAGRVSSRRVQRLLDSGADVTLIAPEATPGLVRLAEAGRLRWQRRGYRDGDLSGAWYALAATDDPRVNAAVAAEAEREHAFCVRADHAPGGSAWTAASQSAGGVTIAVVGNREPQRSRAVRDAIFAAPSVRQAIFTALVGQEER</sequence>
<evidence type="ECO:0000256" key="4">
    <source>
        <dbReference type="ARBA" id="ARBA00023002"/>
    </source>
</evidence>
<keyword evidence="4" id="KW-0560">Oxidoreductase</keyword>
<dbReference type="GO" id="GO:0043115">
    <property type="term" value="F:precorrin-2 dehydrogenase activity"/>
    <property type="evidence" value="ECO:0007669"/>
    <property type="project" value="UniProtKB-EC"/>
</dbReference>
<evidence type="ECO:0000256" key="6">
    <source>
        <dbReference type="ARBA" id="ARBA00023239"/>
    </source>
</evidence>
<dbReference type="KEGG" id="tes:BW730_07235"/>
<dbReference type="PROSITE" id="PS50175">
    <property type="entry name" value="ASP_PROT_RETROV"/>
    <property type="match status" value="1"/>
</dbReference>
<evidence type="ECO:0000256" key="7">
    <source>
        <dbReference type="ARBA" id="ARBA00023244"/>
    </source>
</evidence>
<protein>
    <recommendedName>
        <fullName evidence="2">precorrin-2 dehydrogenase</fullName>
        <ecNumber evidence="2">1.3.1.76</ecNumber>
    </recommendedName>
</protein>
<feature type="domain" description="Peptidase A2" evidence="9">
    <location>
        <begin position="282"/>
        <end position="302"/>
    </location>
</feature>
<dbReference type="CDD" id="cd03416">
    <property type="entry name" value="CbiX_SirB_N"/>
    <property type="match status" value="1"/>
</dbReference>
<dbReference type="PANTHER" id="PTHR33542:SF3">
    <property type="entry name" value="SIROHYDROCHLORIN FERROCHELATASE, CHLOROPLASTIC"/>
    <property type="match status" value="1"/>
</dbReference>
<evidence type="ECO:0000313" key="11">
    <source>
        <dbReference type="Proteomes" id="UP000188145"/>
    </source>
</evidence>
<evidence type="ECO:0000259" key="9">
    <source>
        <dbReference type="PROSITE" id="PS50175"/>
    </source>
</evidence>
<dbReference type="GO" id="GO:0046872">
    <property type="term" value="F:metal ion binding"/>
    <property type="evidence" value="ECO:0007669"/>
    <property type="project" value="UniProtKB-KW"/>
</dbReference>
<keyword evidence="6" id="KW-0456">Lyase</keyword>
<dbReference type="CDD" id="cd03414">
    <property type="entry name" value="CbiX_SirB_C"/>
    <property type="match status" value="1"/>
</dbReference>
<dbReference type="GO" id="GO:0004190">
    <property type="term" value="F:aspartic-type endopeptidase activity"/>
    <property type="evidence" value="ECO:0007669"/>
    <property type="project" value="InterPro"/>
</dbReference>
<reference evidence="11" key="1">
    <citation type="submission" date="2017-02" db="EMBL/GenBank/DDBJ databases">
        <title>Tessaracoccus aquaemaris sp. nov., isolated from the intestine of a Korean rockfish, Sebastes schlegelii, in a marine aquaculture pond.</title>
        <authorList>
            <person name="Tak E.J."/>
            <person name="Bae J.-W."/>
        </authorList>
    </citation>
    <scope>NUCLEOTIDE SEQUENCE [LARGE SCALE GENOMIC DNA]</scope>
    <source>
        <strain evidence="11">NSG39</strain>
    </source>
</reference>
<dbReference type="GO" id="GO:0006508">
    <property type="term" value="P:proteolysis"/>
    <property type="evidence" value="ECO:0007669"/>
    <property type="project" value="InterPro"/>
</dbReference>
<dbReference type="SUPFAM" id="SSF51735">
    <property type="entry name" value="NAD(P)-binding Rossmann-fold domains"/>
    <property type="match status" value="1"/>
</dbReference>
<keyword evidence="11" id="KW-1185">Reference proteome</keyword>
<evidence type="ECO:0000256" key="8">
    <source>
        <dbReference type="ARBA" id="ARBA00047561"/>
    </source>
</evidence>